<dbReference type="InterPro" id="IPR036390">
    <property type="entry name" value="WH_DNA-bd_sf"/>
</dbReference>
<dbReference type="RefSeq" id="WP_305756128.1">
    <property type="nucleotide sequence ID" value="NZ_JAPCKK010000022.1"/>
</dbReference>
<dbReference type="PANTHER" id="PTHR30154">
    <property type="entry name" value="LEUCINE-RESPONSIVE REGULATORY PROTEIN"/>
    <property type="match status" value="1"/>
</dbReference>
<evidence type="ECO:0000256" key="1">
    <source>
        <dbReference type="ARBA" id="ARBA00023015"/>
    </source>
</evidence>
<dbReference type="PANTHER" id="PTHR30154:SF34">
    <property type="entry name" value="TRANSCRIPTIONAL REGULATOR AZLB"/>
    <property type="match status" value="1"/>
</dbReference>
<reference evidence="5 6" key="1">
    <citation type="submission" date="2022-10" db="EMBL/GenBank/DDBJ databases">
        <title>Paenibacillus description and whole genome data of maize root bacterial community.</title>
        <authorList>
            <person name="Marton D."/>
            <person name="Farkas M."/>
            <person name="Cserhati M."/>
        </authorList>
    </citation>
    <scope>NUCLEOTIDE SEQUENCE [LARGE SCALE GENOMIC DNA]</scope>
    <source>
        <strain evidence="5 6">P96</strain>
    </source>
</reference>
<accession>A0ABT9FUV8</accession>
<dbReference type="PROSITE" id="PS50956">
    <property type="entry name" value="HTH_ASNC_2"/>
    <property type="match status" value="1"/>
</dbReference>
<evidence type="ECO:0000256" key="3">
    <source>
        <dbReference type="ARBA" id="ARBA00023163"/>
    </source>
</evidence>
<feature type="domain" description="HTH asnC-type" evidence="4">
    <location>
        <begin position="1"/>
        <end position="62"/>
    </location>
</feature>
<dbReference type="InterPro" id="IPR011008">
    <property type="entry name" value="Dimeric_a/b-barrel"/>
</dbReference>
<keyword evidence="6" id="KW-1185">Reference proteome</keyword>
<dbReference type="InterPro" id="IPR019888">
    <property type="entry name" value="Tscrpt_reg_AsnC-like"/>
</dbReference>
<name>A0ABT9FUV8_9BACL</name>
<dbReference type="InterPro" id="IPR036388">
    <property type="entry name" value="WH-like_DNA-bd_sf"/>
</dbReference>
<dbReference type="CDD" id="cd00090">
    <property type="entry name" value="HTH_ARSR"/>
    <property type="match status" value="1"/>
</dbReference>
<comment type="caution">
    <text evidence="5">The sequence shown here is derived from an EMBL/GenBank/DDBJ whole genome shotgun (WGS) entry which is preliminary data.</text>
</comment>
<keyword evidence="1" id="KW-0805">Transcription regulation</keyword>
<evidence type="ECO:0000313" key="6">
    <source>
        <dbReference type="Proteomes" id="UP001241848"/>
    </source>
</evidence>
<organism evidence="5 6">
    <name type="scientific">Paenibacillus zeirhizosphaerae</name>
    <dbReference type="NCBI Taxonomy" id="2987519"/>
    <lineage>
        <taxon>Bacteria</taxon>
        <taxon>Bacillati</taxon>
        <taxon>Bacillota</taxon>
        <taxon>Bacilli</taxon>
        <taxon>Bacillales</taxon>
        <taxon>Paenibacillaceae</taxon>
        <taxon>Paenibacillus</taxon>
    </lineage>
</organism>
<dbReference type="PRINTS" id="PR00033">
    <property type="entry name" value="HTHASNC"/>
</dbReference>
<gene>
    <name evidence="5" type="ORF">OIN60_17350</name>
</gene>
<dbReference type="InterPro" id="IPR011991">
    <property type="entry name" value="ArsR-like_HTH"/>
</dbReference>
<dbReference type="Proteomes" id="UP001241848">
    <property type="component" value="Unassembled WGS sequence"/>
</dbReference>
<dbReference type="SMART" id="SM00344">
    <property type="entry name" value="HTH_ASNC"/>
    <property type="match status" value="1"/>
</dbReference>
<dbReference type="Pfam" id="PF01037">
    <property type="entry name" value="AsnC_trans_reg"/>
    <property type="match status" value="1"/>
</dbReference>
<evidence type="ECO:0000259" key="4">
    <source>
        <dbReference type="PROSITE" id="PS50956"/>
    </source>
</evidence>
<proteinExistence type="predicted"/>
<protein>
    <submittedName>
        <fullName evidence="5">Lrp/AsnC family transcriptional regulator</fullName>
    </submittedName>
</protein>
<evidence type="ECO:0000256" key="2">
    <source>
        <dbReference type="ARBA" id="ARBA00023125"/>
    </source>
</evidence>
<evidence type="ECO:0000313" key="5">
    <source>
        <dbReference type="EMBL" id="MDP4098503.1"/>
    </source>
</evidence>
<dbReference type="Gene3D" id="3.30.70.920">
    <property type="match status" value="1"/>
</dbReference>
<dbReference type="SUPFAM" id="SSF46785">
    <property type="entry name" value="Winged helix' DNA-binding domain"/>
    <property type="match status" value="1"/>
</dbReference>
<dbReference type="Gene3D" id="1.10.10.10">
    <property type="entry name" value="Winged helix-like DNA-binding domain superfamily/Winged helix DNA-binding domain"/>
    <property type="match status" value="1"/>
</dbReference>
<dbReference type="InterPro" id="IPR019887">
    <property type="entry name" value="Tscrpt_reg_AsnC/Lrp_C"/>
</dbReference>
<dbReference type="Pfam" id="PF13412">
    <property type="entry name" value="HTH_24"/>
    <property type="match status" value="1"/>
</dbReference>
<sequence length="143" mass="16413">MDATDQRILEMLQQNSRMTSSEISKTIRLSVPAVAERIRKLESSGVIDRFTVKLNRHTLGQHCLVYIFVVVQGSEESHQFRQKIIESEYVLECHHTAGDYDYLLKVSLPDIQSLEQFISDTLQSKHSVTKTNTVFILSTLKDE</sequence>
<dbReference type="EMBL" id="JAPCKK010000022">
    <property type="protein sequence ID" value="MDP4098503.1"/>
    <property type="molecule type" value="Genomic_DNA"/>
</dbReference>
<dbReference type="InterPro" id="IPR000485">
    <property type="entry name" value="AsnC-type_HTH_dom"/>
</dbReference>
<dbReference type="SUPFAM" id="SSF54909">
    <property type="entry name" value="Dimeric alpha+beta barrel"/>
    <property type="match status" value="1"/>
</dbReference>
<keyword evidence="3" id="KW-0804">Transcription</keyword>
<keyword evidence="2" id="KW-0238">DNA-binding</keyword>